<comment type="caution">
    <text evidence="2">The sequence shown here is derived from an EMBL/GenBank/DDBJ whole genome shotgun (WGS) entry which is preliminary data.</text>
</comment>
<keyword evidence="3" id="KW-1185">Reference proteome</keyword>
<dbReference type="EMBL" id="JAGPUO010000001">
    <property type="protein sequence ID" value="KAG5665774.1"/>
    <property type="molecule type" value="Genomic_DNA"/>
</dbReference>
<dbReference type="AlphaFoldDB" id="A0A9P7KY11"/>
<dbReference type="Proteomes" id="UP000782241">
    <property type="component" value="Unassembled WGS sequence"/>
</dbReference>
<proteinExistence type="predicted"/>
<gene>
    <name evidence="2" type="ORF">KAF25_009899</name>
</gene>
<evidence type="ECO:0000313" key="3">
    <source>
        <dbReference type="Proteomes" id="UP000782241"/>
    </source>
</evidence>
<accession>A0A9P7KY11</accession>
<feature type="compositionally biased region" description="Basic and acidic residues" evidence="1">
    <location>
        <begin position="238"/>
        <end position="247"/>
    </location>
</feature>
<evidence type="ECO:0000313" key="2">
    <source>
        <dbReference type="EMBL" id="KAG5665774.1"/>
    </source>
</evidence>
<name>A0A9P7KY11_9HYPO</name>
<feature type="region of interest" description="Disordered" evidence="1">
    <location>
        <begin position="221"/>
        <end position="329"/>
    </location>
</feature>
<evidence type="ECO:0000256" key="1">
    <source>
        <dbReference type="SAM" id="MobiDB-lite"/>
    </source>
</evidence>
<organism evidence="2 3">
    <name type="scientific">Fusarium avenaceum</name>
    <dbReference type="NCBI Taxonomy" id="40199"/>
    <lineage>
        <taxon>Eukaryota</taxon>
        <taxon>Fungi</taxon>
        <taxon>Dikarya</taxon>
        <taxon>Ascomycota</taxon>
        <taxon>Pezizomycotina</taxon>
        <taxon>Sordariomycetes</taxon>
        <taxon>Hypocreomycetidae</taxon>
        <taxon>Hypocreales</taxon>
        <taxon>Nectriaceae</taxon>
        <taxon>Fusarium</taxon>
        <taxon>Fusarium tricinctum species complex</taxon>
    </lineage>
</organism>
<sequence>MEDSSLITNFMGQCEPELESPLQKAPDSSSLFTWLLFRALSNPVTRLSEFTSPRSLMMHFNSIILPALFTIVRAADDGIQLTYATATITQCFTQGGLAVPTVTVVAPSCIIKPPTVTGGPIIVEVQAPDCDCGCPTCVQTLEYTTRYPAFCSTGLYDQEYVITETYKGMEAKPTMDHDLPFGFTYDVQTCTTCGPEPVTATITYPVSDRPYINHVTYPSEKPIAVKPTDSDNGYEAPEASKPEDKSDYPGGQKGSYQDDPYFPGAQENSRPETEPYSPEGPIPAEGSDNKPQGEAAPKAPAGDNHGFQSSVRPSSAADYSESAHPGVPSELPVVVSGAAGRNLGLAGVAIVVAVAFESLFSL</sequence>
<protein>
    <submittedName>
        <fullName evidence="2">Uncharacterized protein</fullName>
    </submittedName>
</protein>
<reference evidence="2" key="1">
    <citation type="submission" date="2021-04" db="EMBL/GenBank/DDBJ databases">
        <title>Draft genome of Fusarium avenaceum strain F156N33, isolated from an atmospheric sample in Virginia.</title>
        <authorList>
            <person name="Yang S."/>
            <person name="Vinatzer B.A."/>
            <person name="Coleman J."/>
        </authorList>
    </citation>
    <scope>NUCLEOTIDE SEQUENCE</scope>
    <source>
        <strain evidence="2">F156N33</strain>
    </source>
</reference>